<feature type="compositionally biased region" description="Acidic residues" evidence="1">
    <location>
        <begin position="58"/>
        <end position="85"/>
    </location>
</feature>
<name>A0A6A5YRL1_9PLEO</name>
<evidence type="ECO:0000256" key="1">
    <source>
        <dbReference type="SAM" id="MobiDB-lite"/>
    </source>
</evidence>
<feature type="region of interest" description="Disordered" evidence="1">
    <location>
        <begin position="55"/>
        <end position="128"/>
    </location>
</feature>
<dbReference type="AlphaFoldDB" id="A0A6A5YRL1"/>
<keyword evidence="3" id="KW-1185">Reference proteome</keyword>
<dbReference type="EMBL" id="ML977341">
    <property type="protein sequence ID" value="KAF2109670.1"/>
    <property type="molecule type" value="Genomic_DNA"/>
</dbReference>
<protein>
    <submittedName>
        <fullName evidence="2">Uncharacterized protein</fullName>
    </submittedName>
</protein>
<proteinExistence type="predicted"/>
<evidence type="ECO:0000313" key="2">
    <source>
        <dbReference type="EMBL" id="KAF2109670.1"/>
    </source>
</evidence>
<accession>A0A6A5YRL1</accession>
<evidence type="ECO:0000313" key="3">
    <source>
        <dbReference type="Proteomes" id="UP000799770"/>
    </source>
</evidence>
<sequence length="158" mass="17560">MPAVMVANVDDRQVERMEARGFRKSTFAKKIRPSGLVFEPELQYTLFAVIEQANDLVDGGDDDTEGDDGDPLPDGDEEDGIEGGEEGGRDAEDTLEAEFGESPHRRQARTPCVPRSSQIPNELDPSYNRKLPTFAKTLPSSECRYNQLFIYSKPFAMG</sequence>
<gene>
    <name evidence="2" type="ORF">BDV96DRAFT_651647</name>
</gene>
<organism evidence="2 3">
    <name type="scientific">Lophiotrema nucula</name>
    <dbReference type="NCBI Taxonomy" id="690887"/>
    <lineage>
        <taxon>Eukaryota</taxon>
        <taxon>Fungi</taxon>
        <taxon>Dikarya</taxon>
        <taxon>Ascomycota</taxon>
        <taxon>Pezizomycotina</taxon>
        <taxon>Dothideomycetes</taxon>
        <taxon>Pleosporomycetidae</taxon>
        <taxon>Pleosporales</taxon>
        <taxon>Lophiotremataceae</taxon>
        <taxon>Lophiotrema</taxon>
    </lineage>
</organism>
<reference evidence="2" key="1">
    <citation type="journal article" date="2020" name="Stud. Mycol.">
        <title>101 Dothideomycetes genomes: a test case for predicting lifestyles and emergence of pathogens.</title>
        <authorList>
            <person name="Haridas S."/>
            <person name="Albert R."/>
            <person name="Binder M."/>
            <person name="Bloem J."/>
            <person name="Labutti K."/>
            <person name="Salamov A."/>
            <person name="Andreopoulos B."/>
            <person name="Baker S."/>
            <person name="Barry K."/>
            <person name="Bills G."/>
            <person name="Bluhm B."/>
            <person name="Cannon C."/>
            <person name="Castanera R."/>
            <person name="Culley D."/>
            <person name="Daum C."/>
            <person name="Ezra D."/>
            <person name="Gonzalez J."/>
            <person name="Henrissat B."/>
            <person name="Kuo A."/>
            <person name="Liang C."/>
            <person name="Lipzen A."/>
            <person name="Lutzoni F."/>
            <person name="Magnuson J."/>
            <person name="Mondo S."/>
            <person name="Nolan M."/>
            <person name="Ohm R."/>
            <person name="Pangilinan J."/>
            <person name="Park H.-J."/>
            <person name="Ramirez L."/>
            <person name="Alfaro M."/>
            <person name="Sun H."/>
            <person name="Tritt A."/>
            <person name="Yoshinaga Y."/>
            <person name="Zwiers L.-H."/>
            <person name="Turgeon B."/>
            <person name="Goodwin S."/>
            <person name="Spatafora J."/>
            <person name="Crous P."/>
            <person name="Grigoriev I."/>
        </authorList>
    </citation>
    <scope>NUCLEOTIDE SEQUENCE</scope>
    <source>
        <strain evidence="2">CBS 627.86</strain>
    </source>
</reference>
<dbReference type="Proteomes" id="UP000799770">
    <property type="component" value="Unassembled WGS sequence"/>
</dbReference>